<reference evidence="1 2" key="1">
    <citation type="submission" date="2018-06" db="EMBL/GenBank/DDBJ databases">
        <title>Whole genome sequencing of Candida tropicalis (genome annotated by CSBL at Korea University).</title>
        <authorList>
            <person name="Ahn J."/>
        </authorList>
    </citation>
    <scope>NUCLEOTIDE SEQUENCE [LARGE SCALE GENOMIC DNA]</scope>
    <source>
        <strain evidence="1 2">ATCC 20962</strain>
    </source>
</reference>
<name>A0A367YBS4_9ASCO</name>
<keyword evidence="2" id="KW-1185">Reference proteome</keyword>
<gene>
    <name evidence="1" type="ORF">Cantr_09884</name>
</gene>
<dbReference type="Proteomes" id="UP000253472">
    <property type="component" value="Unassembled WGS sequence"/>
</dbReference>
<accession>A0A367YBS4</accession>
<dbReference type="AlphaFoldDB" id="A0A367YBS4"/>
<comment type="caution">
    <text evidence="1">The sequence shown here is derived from an EMBL/GenBank/DDBJ whole genome shotgun (WGS) entry which is preliminary data.</text>
</comment>
<protein>
    <submittedName>
        <fullName evidence="1">Uncharacterized protein</fullName>
    </submittedName>
</protein>
<dbReference type="EMBL" id="QLNQ01000024">
    <property type="protein sequence ID" value="RCK63324.1"/>
    <property type="molecule type" value="Genomic_DNA"/>
</dbReference>
<evidence type="ECO:0000313" key="2">
    <source>
        <dbReference type="Proteomes" id="UP000253472"/>
    </source>
</evidence>
<sequence length="154" mass="17198">MTGSTSEGKIPEVFSQSISFPYTVIRGPNQGVIKYETGPEGMTVGDLVLKEVRGMYIKKGDSWYLTDRTYCSENPSVADLKLGEFMVEMMNNATDGGVEDSPDHYPDEETIQLSTPPTIYDAARVYRSVVFSMDKAHSKSDEEQKRTCRCLYPG</sequence>
<organism evidence="1 2">
    <name type="scientific">Candida viswanathii</name>
    <dbReference type="NCBI Taxonomy" id="5486"/>
    <lineage>
        <taxon>Eukaryota</taxon>
        <taxon>Fungi</taxon>
        <taxon>Dikarya</taxon>
        <taxon>Ascomycota</taxon>
        <taxon>Saccharomycotina</taxon>
        <taxon>Pichiomycetes</taxon>
        <taxon>Debaryomycetaceae</taxon>
        <taxon>Candida/Lodderomyces clade</taxon>
        <taxon>Candida</taxon>
    </lineage>
</organism>
<proteinExistence type="predicted"/>
<evidence type="ECO:0000313" key="1">
    <source>
        <dbReference type="EMBL" id="RCK63324.1"/>
    </source>
</evidence>